<protein>
    <recommendedName>
        <fullName evidence="4">DUF4352 domain-containing protein</fullName>
    </recommendedName>
</protein>
<feature type="signal peptide" evidence="1">
    <location>
        <begin position="1"/>
        <end position="19"/>
    </location>
</feature>
<keyword evidence="3" id="KW-1185">Reference proteome</keyword>
<dbReference type="Proteomes" id="UP001316384">
    <property type="component" value="Chromosome"/>
</dbReference>
<organism evidence="2 3">
    <name type="scientific">Cellulomonas xiejunii</name>
    <dbReference type="NCBI Taxonomy" id="2968083"/>
    <lineage>
        <taxon>Bacteria</taxon>
        <taxon>Bacillati</taxon>
        <taxon>Actinomycetota</taxon>
        <taxon>Actinomycetes</taxon>
        <taxon>Micrococcales</taxon>
        <taxon>Cellulomonadaceae</taxon>
        <taxon>Cellulomonas</taxon>
    </lineage>
</organism>
<evidence type="ECO:0000256" key="1">
    <source>
        <dbReference type="SAM" id="SignalP"/>
    </source>
</evidence>
<dbReference type="PROSITE" id="PS51257">
    <property type="entry name" value="PROKAR_LIPOPROTEIN"/>
    <property type="match status" value="1"/>
</dbReference>
<dbReference type="EMBL" id="CP101987">
    <property type="protein sequence ID" value="UUI72960.1"/>
    <property type="molecule type" value="Genomic_DNA"/>
</dbReference>
<proteinExistence type="predicted"/>
<evidence type="ECO:0000313" key="3">
    <source>
        <dbReference type="Proteomes" id="UP001316384"/>
    </source>
</evidence>
<keyword evidence="1" id="KW-0732">Signal</keyword>
<reference evidence="2 3" key="1">
    <citation type="submission" date="2022-07" db="EMBL/GenBank/DDBJ databases">
        <title>Novel species in genus cellulomonas.</title>
        <authorList>
            <person name="Ye L."/>
        </authorList>
    </citation>
    <scope>NUCLEOTIDE SEQUENCE [LARGE SCALE GENOMIC DNA]</scope>
    <source>
        <strain evidence="3">zg-B89</strain>
    </source>
</reference>
<name>A0ABY5KT66_9CELL</name>
<dbReference type="RefSeq" id="WP_227577272.1">
    <property type="nucleotide sequence ID" value="NZ_CP101987.1"/>
</dbReference>
<accession>A0ABY5KT66</accession>
<gene>
    <name evidence="2" type="ORF">NP048_05830</name>
</gene>
<evidence type="ECO:0000313" key="2">
    <source>
        <dbReference type="EMBL" id="UUI72960.1"/>
    </source>
</evidence>
<feature type="chain" id="PRO_5045346597" description="DUF4352 domain-containing protein" evidence="1">
    <location>
        <begin position="20"/>
        <end position="177"/>
    </location>
</feature>
<evidence type="ECO:0008006" key="4">
    <source>
        <dbReference type="Google" id="ProtNLM"/>
    </source>
</evidence>
<sequence>MRRWRKVVAGAVAVVGVLAGCTGGETPTPDVVSTPASGAQVLTAGDGSGIVEFTARGTNGYTGDVRVAVQSLTVEGATMELRVALTPLDGDPEDGVSIYRMVDTMPVLSDVEHLKQYRTLGLPSSAWETDTVASETAVGEPVLYQVWFAAPEDDVATLDLVISPEWPTVLDVPVTWS</sequence>